<evidence type="ECO:0000313" key="3">
    <source>
        <dbReference type="Proteomes" id="UP000193978"/>
    </source>
</evidence>
<protein>
    <recommendedName>
        <fullName evidence="1">Methyltransferase type 11 domain-containing protein</fullName>
    </recommendedName>
</protein>
<dbReference type="GO" id="GO:0008757">
    <property type="term" value="F:S-adenosylmethionine-dependent methyltransferase activity"/>
    <property type="evidence" value="ECO:0007669"/>
    <property type="project" value="InterPro"/>
</dbReference>
<dbReference type="InterPro" id="IPR013216">
    <property type="entry name" value="Methyltransf_11"/>
</dbReference>
<dbReference type="CDD" id="cd02440">
    <property type="entry name" value="AdoMet_MTases"/>
    <property type="match status" value="1"/>
</dbReference>
<evidence type="ECO:0000313" key="2">
    <source>
        <dbReference type="EMBL" id="ARN80777.1"/>
    </source>
</evidence>
<dbReference type="RefSeq" id="WP_085770856.1">
    <property type="nucleotide sequence ID" value="NZ_AP027149.1"/>
</dbReference>
<dbReference type="KEGG" id="mbry:B1812_06465"/>
<dbReference type="Gene3D" id="3.40.50.150">
    <property type="entry name" value="Vaccinia Virus protein VP39"/>
    <property type="match status" value="1"/>
</dbReference>
<dbReference type="InterPro" id="IPR029063">
    <property type="entry name" value="SAM-dependent_MTases_sf"/>
</dbReference>
<dbReference type="Pfam" id="PF08241">
    <property type="entry name" value="Methyltransf_11"/>
    <property type="match status" value="1"/>
</dbReference>
<dbReference type="Proteomes" id="UP000193978">
    <property type="component" value="Chromosome"/>
</dbReference>
<proteinExistence type="predicted"/>
<accession>A0A1W6MT78</accession>
<dbReference type="STRING" id="655015.B1812_06465"/>
<gene>
    <name evidence="2" type="ORF">B1812_06465</name>
</gene>
<name>A0A1W6MT78_9HYPH</name>
<keyword evidence="3" id="KW-1185">Reference proteome</keyword>
<reference evidence="2 3" key="1">
    <citation type="submission" date="2017-02" db="EMBL/GenBank/DDBJ databases">
        <authorList>
            <person name="Peterson S.W."/>
        </authorList>
    </citation>
    <scope>NUCLEOTIDE SEQUENCE [LARGE SCALE GENOMIC DNA]</scope>
    <source>
        <strain evidence="2 3">S285</strain>
    </source>
</reference>
<dbReference type="SUPFAM" id="SSF53335">
    <property type="entry name" value="S-adenosyl-L-methionine-dependent methyltransferases"/>
    <property type="match status" value="1"/>
</dbReference>
<dbReference type="AlphaFoldDB" id="A0A1W6MT78"/>
<evidence type="ECO:0000259" key="1">
    <source>
        <dbReference type="Pfam" id="PF08241"/>
    </source>
</evidence>
<dbReference type="OrthoDB" id="9807766at2"/>
<feature type="domain" description="Methyltransferase type 11" evidence="1">
    <location>
        <begin position="44"/>
        <end position="145"/>
    </location>
</feature>
<sequence>MRQAIEHGPSPWWAGFLLTSPLRRLVHDPHEILSPFVNEGMLVLEPGPGRGFFTLELARLVGPKGRVFTSELQTASVEGLKRRAQRAKLGDRIDARQASRFSLGIDDLAGAIDFAFLFAVAHEVADPERFFGEIVQALKPEALLLLVEPDGHVAIESFQGLTAAAVGSGLMVMTSGPSIDGSHVVLLRKSLCAGAVTVAARGRRG</sequence>
<dbReference type="EMBL" id="CP019948">
    <property type="protein sequence ID" value="ARN80777.1"/>
    <property type="molecule type" value="Genomic_DNA"/>
</dbReference>
<organism evidence="2 3">
    <name type="scientific">Methylocystis bryophila</name>
    <dbReference type="NCBI Taxonomy" id="655015"/>
    <lineage>
        <taxon>Bacteria</taxon>
        <taxon>Pseudomonadati</taxon>
        <taxon>Pseudomonadota</taxon>
        <taxon>Alphaproteobacteria</taxon>
        <taxon>Hyphomicrobiales</taxon>
        <taxon>Methylocystaceae</taxon>
        <taxon>Methylocystis</taxon>
    </lineage>
</organism>